<comment type="caution">
    <text evidence="2">The sequence shown here is derived from an EMBL/GenBank/DDBJ whole genome shotgun (WGS) entry which is preliminary data.</text>
</comment>
<protein>
    <submittedName>
        <fullName evidence="2">Uncharacterized protein</fullName>
    </submittedName>
</protein>
<organism evidence="2 3">
    <name type="scientific">Oedothorax gibbosus</name>
    <dbReference type="NCBI Taxonomy" id="931172"/>
    <lineage>
        <taxon>Eukaryota</taxon>
        <taxon>Metazoa</taxon>
        <taxon>Ecdysozoa</taxon>
        <taxon>Arthropoda</taxon>
        <taxon>Chelicerata</taxon>
        <taxon>Arachnida</taxon>
        <taxon>Araneae</taxon>
        <taxon>Araneomorphae</taxon>
        <taxon>Entelegynae</taxon>
        <taxon>Araneoidea</taxon>
        <taxon>Linyphiidae</taxon>
        <taxon>Erigoninae</taxon>
        <taxon>Oedothorax</taxon>
    </lineage>
</organism>
<feature type="signal peptide" evidence="1">
    <location>
        <begin position="1"/>
        <end position="23"/>
    </location>
</feature>
<dbReference type="Gene3D" id="2.10.80.10">
    <property type="entry name" value="Lipase, subunit A"/>
    <property type="match status" value="1"/>
</dbReference>
<evidence type="ECO:0000313" key="3">
    <source>
        <dbReference type="Proteomes" id="UP000827092"/>
    </source>
</evidence>
<name>A0AAV6W143_9ARAC</name>
<proteinExistence type="predicted"/>
<dbReference type="AlphaFoldDB" id="A0AAV6W143"/>
<gene>
    <name evidence="2" type="ORF">JTE90_016872</name>
</gene>
<dbReference type="EMBL" id="JAFNEN010000006">
    <property type="protein sequence ID" value="KAG8201401.1"/>
    <property type="molecule type" value="Genomic_DNA"/>
</dbReference>
<keyword evidence="3" id="KW-1185">Reference proteome</keyword>
<evidence type="ECO:0000256" key="1">
    <source>
        <dbReference type="SAM" id="SignalP"/>
    </source>
</evidence>
<reference evidence="2 3" key="1">
    <citation type="journal article" date="2022" name="Nat. Ecol. Evol.">
        <title>A masculinizing supergene underlies an exaggerated male reproductive morph in a spider.</title>
        <authorList>
            <person name="Hendrickx F."/>
            <person name="De Corte Z."/>
            <person name="Sonet G."/>
            <person name="Van Belleghem S.M."/>
            <person name="Kostlbacher S."/>
            <person name="Vangestel C."/>
        </authorList>
    </citation>
    <scope>NUCLEOTIDE SEQUENCE [LARGE SCALE GENOMIC DNA]</scope>
    <source>
        <strain evidence="2">W744_W776</strain>
    </source>
</reference>
<keyword evidence="1" id="KW-0732">Signal</keyword>
<sequence>MEKGIGLAVVLLVLSVVFEFCAAASRIPAAGFMSDMVQRPILYFGEATTSGLEVGEPCSFGWSCESGCCLVERKSGRRRCRRKAAQGERCSVGQIKLDMYTDFCPCIKGNKFCSEDPEPRCLS</sequence>
<feature type="chain" id="PRO_5043417371" evidence="1">
    <location>
        <begin position="24"/>
        <end position="123"/>
    </location>
</feature>
<dbReference type="Proteomes" id="UP000827092">
    <property type="component" value="Unassembled WGS sequence"/>
</dbReference>
<accession>A0AAV6W143</accession>
<evidence type="ECO:0000313" key="2">
    <source>
        <dbReference type="EMBL" id="KAG8201401.1"/>
    </source>
</evidence>